<accession>A0A4C1UEX7</accession>
<feature type="region of interest" description="Disordered" evidence="1">
    <location>
        <begin position="88"/>
        <end position="127"/>
    </location>
</feature>
<keyword evidence="3" id="KW-1185">Reference proteome</keyword>
<evidence type="ECO:0000313" key="3">
    <source>
        <dbReference type="Proteomes" id="UP000299102"/>
    </source>
</evidence>
<dbReference type="AlphaFoldDB" id="A0A4C1UEX7"/>
<proteinExistence type="predicted"/>
<reference evidence="2 3" key="1">
    <citation type="journal article" date="2019" name="Commun. Biol.">
        <title>The bagworm genome reveals a unique fibroin gene that provides high tensile strength.</title>
        <authorList>
            <person name="Kono N."/>
            <person name="Nakamura H."/>
            <person name="Ohtoshi R."/>
            <person name="Tomita M."/>
            <person name="Numata K."/>
            <person name="Arakawa K."/>
        </authorList>
    </citation>
    <scope>NUCLEOTIDE SEQUENCE [LARGE SCALE GENOMIC DNA]</scope>
</reference>
<organism evidence="2 3">
    <name type="scientific">Eumeta variegata</name>
    <name type="common">Bagworm moth</name>
    <name type="synonym">Eumeta japonica</name>
    <dbReference type="NCBI Taxonomy" id="151549"/>
    <lineage>
        <taxon>Eukaryota</taxon>
        <taxon>Metazoa</taxon>
        <taxon>Ecdysozoa</taxon>
        <taxon>Arthropoda</taxon>
        <taxon>Hexapoda</taxon>
        <taxon>Insecta</taxon>
        <taxon>Pterygota</taxon>
        <taxon>Neoptera</taxon>
        <taxon>Endopterygota</taxon>
        <taxon>Lepidoptera</taxon>
        <taxon>Glossata</taxon>
        <taxon>Ditrysia</taxon>
        <taxon>Tineoidea</taxon>
        <taxon>Psychidae</taxon>
        <taxon>Oiketicinae</taxon>
        <taxon>Eumeta</taxon>
    </lineage>
</organism>
<gene>
    <name evidence="2" type="ORF">EVAR_15886_1</name>
</gene>
<feature type="region of interest" description="Disordered" evidence="1">
    <location>
        <begin position="25"/>
        <end position="45"/>
    </location>
</feature>
<dbReference type="EMBL" id="BGZK01000164">
    <property type="protein sequence ID" value="GBP24680.1"/>
    <property type="molecule type" value="Genomic_DNA"/>
</dbReference>
<dbReference type="Proteomes" id="UP000299102">
    <property type="component" value="Unassembled WGS sequence"/>
</dbReference>
<sequence length="127" mass="14650">MLARFKEDPTYYIKIRVRHDEAPLQGSSAAVRARRGPDSASGRPQVLRYRPLMPCNSFRQFKPIIVKMPNQNIEIVYGWKELFKEQSRDTHKTQNDCKRRKGMKASEQMNDGGQYACARGDRRCASG</sequence>
<protein>
    <submittedName>
        <fullName evidence="2">Uncharacterized protein</fullName>
    </submittedName>
</protein>
<dbReference type="OrthoDB" id="10680153at2759"/>
<feature type="compositionally biased region" description="Basic and acidic residues" evidence="1">
    <location>
        <begin position="88"/>
        <end position="97"/>
    </location>
</feature>
<evidence type="ECO:0000313" key="2">
    <source>
        <dbReference type="EMBL" id="GBP24680.1"/>
    </source>
</evidence>
<comment type="caution">
    <text evidence="2">The sequence shown here is derived from an EMBL/GenBank/DDBJ whole genome shotgun (WGS) entry which is preliminary data.</text>
</comment>
<evidence type="ECO:0000256" key="1">
    <source>
        <dbReference type="SAM" id="MobiDB-lite"/>
    </source>
</evidence>
<name>A0A4C1UEX7_EUMVA</name>